<reference evidence="2 3" key="1">
    <citation type="journal article" date="2017" name="Nat. Commun.">
        <title>Genome assembly with in vitro proximity ligation data and whole-genome triplication in lettuce.</title>
        <authorList>
            <person name="Reyes-Chin-Wo S."/>
            <person name="Wang Z."/>
            <person name="Yang X."/>
            <person name="Kozik A."/>
            <person name="Arikit S."/>
            <person name="Song C."/>
            <person name="Xia L."/>
            <person name="Froenicke L."/>
            <person name="Lavelle D.O."/>
            <person name="Truco M.J."/>
            <person name="Xia R."/>
            <person name="Zhu S."/>
            <person name="Xu C."/>
            <person name="Xu H."/>
            <person name="Xu X."/>
            <person name="Cox K."/>
            <person name="Korf I."/>
            <person name="Meyers B.C."/>
            <person name="Michelmore R.W."/>
        </authorList>
    </citation>
    <scope>NUCLEOTIDE SEQUENCE [LARGE SCALE GENOMIC DNA]</scope>
    <source>
        <strain evidence="3">cv. Salinas</strain>
        <tissue evidence="2">Seedlings</tissue>
    </source>
</reference>
<keyword evidence="3" id="KW-1185">Reference proteome</keyword>
<accession>A0A9R1WN76</accession>
<comment type="caution">
    <text evidence="2">The sequence shown here is derived from an EMBL/GenBank/DDBJ whole genome shotgun (WGS) entry which is preliminary data.</text>
</comment>
<protein>
    <submittedName>
        <fullName evidence="2">Uncharacterized protein</fullName>
    </submittedName>
</protein>
<evidence type="ECO:0000313" key="2">
    <source>
        <dbReference type="EMBL" id="KAJ0228410.1"/>
    </source>
</evidence>
<proteinExistence type="predicted"/>
<organism evidence="2 3">
    <name type="scientific">Lactuca sativa</name>
    <name type="common">Garden lettuce</name>
    <dbReference type="NCBI Taxonomy" id="4236"/>
    <lineage>
        <taxon>Eukaryota</taxon>
        <taxon>Viridiplantae</taxon>
        <taxon>Streptophyta</taxon>
        <taxon>Embryophyta</taxon>
        <taxon>Tracheophyta</taxon>
        <taxon>Spermatophyta</taxon>
        <taxon>Magnoliopsida</taxon>
        <taxon>eudicotyledons</taxon>
        <taxon>Gunneridae</taxon>
        <taxon>Pentapetalae</taxon>
        <taxon>asterids</taxon>
        <taxon>campanulids</taxon>
        <taxon>Asterales</taxon>
        <taxon>Asteraceae</taxon>
        <taxon>Cichorioideae</taxon>
        <taxon>Cichorieae</taxon>
        <taxon>Lactucinae</taxon>
        <taxon>Lactuca</taxon>
    </lineage>
</organism>
<dbReference type="AlphaFoldDB" id="A0A9R1WN76"/>
<dbReference type="EMBL" id="NBSK02000001">
    <property type="protein sequence ID" value="KAJ0228410.1"/>
    <property type="molecule type" value="Genomic_DNA"/>
</dbReference>
<evidence type="ECO:0000313" key="3">
    <source>
        <dbReference type="Proteomes" id="UP000235145"/>
    </source>
</evidence>
<feature type="region of interest" description="Disordered" evidence="1">
    <location>
        <begin position="1"/>
        <end position="21"/>
    </location>
</feature>
<evidence type="ECO:0000256" key="1">
    <source>
        <dbReference type="SAM" id="MobiDB-lite"/>
    </source>
</evidence>
<feature type="compositionally biased region" description="Basic and acidic residues" evidence="1">
    <location>
        <begin position="1"/>
        <end position="12"/>
    </location>
</feature>
<name>A0A9R1WN76_LACSA</name>
<gene>
    <name evidence="2" type="ORF">LSAT_V11C100003960</name>
</gene>
<dbReference type="Proteomes" id="UP000235145">
    <property type="component" value="Unassembled WGS sequence"/>
</dbReference>
<sequence>MKDENGHHEHESQNMIILQGEKTGRKGHLSIERFLKWHLHCKWLRFEKAGGDTLEFHKVFNFSTGRLTDKIVVDSKRRHFVAIGLAMGTTYRLYRSSCGGDVSSV</sequence>